<dbReference type="Pfam" id="PF23221">
    <property type="entry name" value="HEAT_MROH2B_1st"/>
    <property type="match status" value="1"/>
</dbReference>
<feature type="domain" description="Maestro-like HEAT-repeats" evidence="3">
    <location>
        <begin position="960"/>
        <end position="1186"/>
    </location>
</feature>
<feature type="non-terminal residue" evidence="7">
    <location>
        <position position="1"/>
    </location>
</feature>
<feature type="compositionally biased region" description="Acidic residues" evidence="2">
    <location>
        <begin position="12"/>
        <end position="23"/>
    </location>
</feature>
<evidence type="ECO:0000313" key="7">
    <source>
        <dbReference type="EMBL" id="KAF0887034.1"/>
    </source>
</evidence>
<dbReference type="InterPro" id="IPR055406">
    <property type="entry name" value="HEAT_Maestro"/>
</dbReference>
<dbReference type="PANTHER" id="PTHR23120">
    <property type="entry name" value="MAESTRO-RELATED HEAT DOMAIN-CONTAINING"/>
    <property type="match status" value="1"/>
</dbReference>
<feature type="region of interest" description="Disordered" evidence="2">
    <location>
        <begin position="1"/>
        <end position="27"/>
    </location>
</feature>
<evidence type="ECO:0000259" key="4">
    <source>
        <dbReference type="Pfam" id="PF23210"/>
    </source>
</evidence>
<dbReference type="GO" id="GO:0005737">
    <property type="term" value="C:cytoplasm"/>
    <property type="evidence" value="ECO:0007669"/>
    <property type="project" value="TreeGrafter"/>
</dbReference>
<dbReference type="InterPro" id="IPR056282">
    <property type="entry name" value="MROH2B-like_N_HEAT"/>
</dbReference>
<accession>A0A6G1BH26</accession>
<evidence type="ECO:0000259" key="3">
    <source>
        <dbReference type="Pfam" id="PF21047"/>
    </source>
</evidence>
<dbReference type="Gene3D" id="1.25.10.10">
    <property type="entry name" value="Leucine-rich Repeat Variant"/>
    <property type="match status" value="2"/>
</dbReference>
<dbReference type="InterPro" id="IPR055408">
    <property type="entry name" value="HEAT_MROH2B-like"/>
</dbReference>
<feature type="domain" description="MROH2B-like HEAT-repeats" evidence="4">
    <location>
        <begin position="289"/>
        <end position="935"/>
    </location>
</feature>
<evidence type="ECO:0000313" key="8">
    <source>
        <dbReference type="Proteomes" id="UP000475037"/>
    </source>
</evidence>
<reference evidence="7 8" key="1">
    <citation type="submission" date="2019-11" db="EMBL/GenBank/DDBJ databases">
        <authorList>
            <person name="Yang C."/>
            <person name="Li F."/>
        </authorList>
    </citation>
    <scope>NUCLEOTIDE SEQUENCE [LARGE SCALE GENOMIC DNA]</scope>
    <source>
        <strain evidence="7">KB4526</strain>
        <tissue evidence="7">Muscle</tissue>
    </source>
</reference>
<dbReference type="InterPro" id="IPR048465">
    <property type="entry name" value="Maestro-like_HEAT"/>
</dbReference>
<dbReference type="Pfam" id="PF23227">
    <property type="entry name" value="HEAT_MROH2B_C"/>
    <property type="match status" value="1"/>
</dbReference>
<keyword evidence="1" id="KW-0677">Repeat</keyword>
<evidence type="ECO:0000259" key="5">
    <source>
        <dbReference type="Pfam" id="PF23221"/>
    </source>
</evidence>
<proteinExistence type="predicted"/>
<comment type="caution">
    <text evidence="7">The sequence shown here is derived from an EMBL/GenBank/DDBJ whole genome shotgun (WGS) entry which is preliminary data.</text>
</comment>
<dbReference type="SUPFAM" id="SSF48371">
    <property type="entry name" value="ARM repeat"/>
    <property type="match status" value="2"/>
</dbReference>
<feature type="domain" description="MROH2B-like N-terminal HEAT-repeats" evidence="5">
    <location>
        <begin position="68"/>
        <end position="285"/>
    </location>
</feature>
<dbReference type="Proteomes" id="UP000475037">
    <property type="component" value="Unassembled WGS sequence"/>
</dbReference>
<sequence>MTEAEAGSNEGPSEETEDLEPLEPDDRGTFQQVTNLLDIMDGGSAKTDTAGGTGPDMRKTLASVIITEKATVEPSVVMNALIRCLQVPEISTQRKVNIYNILQEIIQQEGELEEHGVQRLVAIASKEMRENLEVMEGYVKAEVASDTLVALSRNHFSMVMYELQHHLKPLNLTDEFVIITLAKLADGNVFEFMPYMGITLATIFTMLRLANEAKMRQAICSAMETFCETVQFYLKHLEGSVYPVMTEDQFAMKLFPMYRYFVTVWLRNHNPEVKLGVIKSLKPMLSLLLPNDDLRDQLYDYIPLLLAEYRGGLEALFVLRQILEMSVITSTPVPQMQLHTIFTELHVQVCAKAPAQQQHSSQNLAEIVHCFIALARSYPKELMKFFLSQMEMSKEAVRVGTLTLIRAVVSADEPRMNVRTICLAIRVVKNTLSDSRFKVRMAILRIIGQLALSGYQDRIKGWGLKYVSVQLTLSTYKLTNRRESFYQRDLEEKMVHKVTMDTVRIITSSVSGMTNEFWLRLLCYIMETDYTEALTPICISLTNLAERQLHTKDVEASVASKSRHVDLPAPQKLLARLLVLMSSPYKGEGRGIAMLNLLRTLSQSIAPSMADMWELEIPLLVKYLEEHTEFTWNQKTWEDKLVQFLRNSLKKTRGSNWSLRLSKELNNQIESFDSPSLEKGFLYRALGFTLATGLEADKVGVLLLDLLYKTDYGNDFDREGVILCFGLCARGQVKTVLNVLHDFEERIQESEQSWQIGAWRKDHPWRRESVKGALMVMYSCVALYCHPQMLLTHVDNPITTKIIHHYSSSCQDICLKMAFMKSVAQVTNAIKNIKDLEDFEFAQKMTLTGIIIATIKAEPTDSLVSPVRTMAIEALSHLSSLKPFYSTEENNELMDISIHSVISLQPPTEDNESIQTLYANALQALEHLMEGLMQRQLDPKGLQEMVHLLEKWILSEKEGEREKAINLHLRLMRIYVQSIGVCIPLKLGQIGTLVGLIAPCTCDSHTRTRMASMDVLSSLLDLHASQTCSSWGPSKELELAKSKEDLQDLDVEKIFNASSRIAKVVCLQFNCDEVVSLIQKLCENIGAVGQRHDKASVTWIGTFLQMRAKELEDKVAEILGAILVHLPVADHPEVRRLLIEGVLLLAHYHQETVLTSLLRQPLPMESHLTEVWLAVAENVPFARTMLCGLMGRLQSRFTPRVNATSKADIWRLAAVDPLMVSFRGSPGAPRGLGGALTPQPWSLQTLCTVYLLIQKMDVDDKLLDLFPDLVYTLLLQLSSSQGPEAVSPVLKTWRLVHTGTLPEEINLQRCPREITIKSMQLLFRRLSSEQLVHTLEEQGVWALLQGSSTFLRGVGLLARICVRNVGGYRQRLSELVLRGMNSDVLSCCVSSTAVCVEVRLRMRRAGRDGFMSDPMLYQEKLLKPTVLMLEKGVDHDDEALRVLSLRALGNMALGAPKKVRQYRKLLLDKCLGSLREPVVISVTSEGMEALAKILAELREGDVGSSFGIISEQCRAFFDNESELLRLKAFVLFGKLATVVGISKKHFFKEEVKKAWVPLMLHCRDPCSEAAQACVTTMFQCVRFWGWKSLENCPGPSNTSEEMTVFQIRLCSILTQKKPAVLYSFLLEAMPYVNSNLPRIRIAACDLAGIIMNHMSAHHLKKLDFPTLRNSFQELQLDSDLGVRRAALETLRVLDTCCQQQLLASPEGIC</sequence>
<dbReference type="PANTHER" id="PTHR23120:SF14">
    <property type="entry name" value="MAESTRO HEAT-LIKE REPEAT-CONTAINING PROTEIN FAMILY MEMBER 2A"/>
    <property type="match status" value="1"/>
</dbReference>
<dbReference type="Pfam" id="PF21047">
    <property type="entry name" value="HEAT_Maestro"/>
    <property type="match status" value="1"/>
</dbReference>
<protein>
    <submittedName>
        <fullName evidence="7">MRO2A protein</fullName>
    </submittedName>
</protein>
<evidence type="ECO:0000256" key="1">
    <source>
        <dbReference type="ARBA" id="ARBA00022737"/>
    </source>
</evidence>
<dbReference type="InterPro" id="IPR011989">
    <property type="entry name" value="ARM-like"/>
</dbReference>
<dbReference type="EMBL" id="VOAJ01000528">
    <property type="protein sequence ID" value="KAF0887034.1"/>
    <property type="molecule type" value="Genomic_DNA"/>
</dbReference>
<keyword evidence="8" id="KW-1185">Reference proteome</keyword>
<gene>
    <name evidence="7" type="primary">Mroh2a</name>
    <name evidence="7" type="ORF">FOF47_R12332</name>
</gene>
<feature type="non-terminal residue" evidence="7">
    <location>
        <position position="1709"/>
    </location>
</feature>
<feature type="domain" description="Maestro/Maestro-like HEAT-repeats" evidence="6">
    <location>
        <begin position="1426"/>
        <end position="1693"/>
    </location>
</feature>
<name>A0A6G1BH26_CROCR</name>
<dbReference type="InterPro" id="IPR016024">
    <property type="entry name" value="ARM-type_fold"/>
</dbReference>
<evidence type="ECO:0000256" key="2">
    <source>
        <dbReference type="SAM" id="MobiDB-lite"/>
    </source>
</evidence>
<evidence type="ECO:0000259" key="6">
    <source>
        <dbReference type="Pfam" id="PF23227"/>
    </source>
</evidence>
<dbReference type="InterPro" id="IPR045206">
    <property type="entry name" value="Maestro_heat-like_prot"/>
</dbReference>
<dbReference type="Pfam" id="PF23210">
    <property type="entry name" value="HEAT_Maestro_2"/>
    <property type="match status" value="1"/>
</dbReference>
<organism evidence="7 8">
    <name type="scientific">Crocuta crocuta</name>
    <name type="common">Spotted hyena</name>
    <dbReference type="NCBI Taxonomy" id="9678"/>
    <lineage>
        <taxon>Eukaryota</taxon>
        <taxon>Metazoa</taxon>
        <taxon>Chordata</taxon>
        <taxon>Craniata</taxon>
        <taxon>Vertebrata</taxon>
        <taxon>Euteleostomi</taxon>
        <taxon>Mammalia</taxon>
        <taxon>Eutheria</taxon>
        <taxon>Laurasiatheria</taxon>
        <taxon>Carnivora</taxon>
        <taxon>Feliformia</taxon>
        <taxon>Hyaenidae</taxon>
        <taxon>Crocuta</taxon>
    </lineage>
</organism>